<keyword evidence="4" id="KW-0408">Iron</keyword>
<evidence type="ECO:0000256" key="7">
    <source>
        <dbReference type="ARBA" id="ARBA00093796"/>
    </source>
</evidence>
<gene>
    <name evidence="10" type="ORF">DLJ54_06525</name>
</gene>
<comment type="function">
    <text evidence="5">Required for the activity of the biotin synthase BioB.</text>
</comment>
<proteinExistence type="inferred from homology"/>
<feature type="domain" description="Biotin synthase auxiliary protein C-terminal" evidence="9">
    <location>
        <begin position="50"/>
        <end position="75"/>
    </location>
</feature>
<keyword evidence="11" id="KW-1185">Reference proteome</keyword>
<comment type="similarity">
    <text evidence="6">Belongs to the BsaP family.</text>
</comment>
<organism evidence="10 11">
    <name type="scientific">Corynebacterium heidelbergense</name>
    <dbReference type="NCBI Taxonomy" id="2055947"/>
    <lineage>
        <taxon>Bacteria</taxon>
        <taxon>Bacillati</taxon>
        <taxon>Actinomycetota</taxon>
        <taxon>Actinomycetes</taxon>
        <taxon>Mycobacteriales</taxon>
        <taxon>Corynebacteriaceae</taxon>
        <taxon>Corynebacterium</taxon>
    </lineage>
</organism>
<comment type="caution">
    <text evidence="10">The sequence shown here is derived from an EMBL/GenBank/DDBJ whole genome shotgun (WGS) entry which is preliminary data.</text>
</comment>
<comment type="cofactor">
    <cofactor evidence="1">
        <name>iron-sulfur cluster</name>
        <dbReference type="ChEBI" id="CHEBI:30408"/>
    </cofactor>
</comment>
<dbReference type="Proteomes" id="UP000251577">
    <property type="component" value="Unassembled WGS sequence"/>
</dbReference>
<feature type="region of interest" description="Disordered" evidence="8">
    <location>
        <begin position="1"/>
        <end position="35"/>
    </location>
</feature>
<evidence type="ECO:0000313" key="10">
    <source>
        <dbReference type="EMBL" id="RAV31807.1"/>
    </source>
</evidence>
<protein>
    <recommendedName>
        <fullName evidence="7">Biotin synthase auxiliary protein</fullName>
    </recommendedName>
</protein>
<dbReference type="Pfam" id="PF26519">
    <property type="entry name" value="BsaP"/>
    <property type="match status" value="1"/>
</dbReference>
<accession>A0A364V5A2</accession>
<dbReference type="InterPro" id="IPR058605">
    <property type="entry name" value="BsaP_C"/>
</dbReference>
<keyword evidence="3" id="KW-0093">Biotin biosynthesis</keyword>
<keyword evidence="2" id="KW-0479">Metal-binding</keyword>
<evidence type="ECO:0000313" key="11">
    <source>
        <dbReference type="Proteomes" id="UP000251577"/>
    </source>
</evidence>
<evidence type="ECO:0000256" key="6">
    <source>
        <dbReference type="ARBA" id="ARBA00093780"/>
    </source>
</evidence>
<evidence type="ECO:0000256" key="1">
    <source>
        <dbReference type="ARBA" id="ARBA00001915"/>
    </source>
</evidence>
<evidence type="ECO:0000256" key="8">
    <source>
        <dbReference type="SAM" id="MobiDB-lite"/>
    </source>
</evidence>
<dbReference type="EMBL" id="QHCV01000057">
    <property type="protein sequence ID" value="RAV31807.1"/>
    <property type="molecule type" value="Genomic_DNA"/>
</dbReference>
<evidence type="ECO:0000256" key="5">
    <source>
        <dbReference type="ARBA" id="ARBA00093761"/>
    </source>
</evidence>
<name>A0A364V5A2_9CORY</name>
<evidence type="ECO:0000256" key="3">
    <source>
        <dbReference type="ARBA" id="ARBA00022756"/>
    </source>
</evidence>
<evidence type="ECO:0000259" key="9">
    <source>
        <dbReference type="Pfam" id="PF26519"/>
    </source>
</evidence>
<evidence type="ECO:0000256" key="2">
    <source>
        <dbReference type="ARBA" id="ARBA00022723"/>
    </source>
</evidence>
<reference evidence="10 11" key="1">
    <citation type="journal article" date="2018" name="Syst. Appl. Microbiol.">
        <title>Corynebacterium heidelbergense sp. nov., isolated from the preen glands of Egyptian geese (Alopochen aegyptiacus).</title>
        <authorList>
            <person name="Braun M.S."/>
            <person name="Wang E."/>
            <person name="Zimmermann S."/>
            <person name="Wink M."/>
        </authorList>
    </citation>
    <scope>NUCLEOTIDE SEQUENCE [LARGE SCALE GENOMIC DNA]</scope>
    <source>
        <strain evidence="10 11">647</strain>
    </source>
</reference>
<evidence type="ECO:0000256" key="4">
    <source>
        <dbReference type="ARBA" id="ARBA00023004"/>
    </source>
</evidence>
<dbReference type="AlphaFoldDB" id="A0A364V5A2"/>
<sequence>MSDAYASGQLGPFDPYTGQPCEGGEANGYSPSQRLGLDVPRYCTLCGRRMIVQVMPTGWLARCSRHGAIDSAMLELR</sequence>